<keyword evidence="8" id="KW-1185">Reference proteome</keyword>
<dbReference type="InterPro" id="IPR013762">
    <property type="entry name" value="Integrase-like_cat_sf"/>
</dbReference>
<feature type="domain" description="Core-binding (CB)" evidence="6">
    <location>
        <begin position="58"/>
        <end position="139"/>
    </location>
</feature>
<evidence type="ECO:0000313" key="8">
    <source>
        <dbReference type="Proteomes" id="UP000611554"/>
    </source>
</evidence>
<dbReference type="InterPro" id="IPR044068">
    <property type="entry name" value="CB"/>
</dbReference>
<dbReference type="PANTHER" id="PTHR30349:SF64">
    <property type="entry name" value="PROPHAGE INTEGRASE INTD-RELATED"/>
    <property type="match status" value="1"/>
</dbReference>
<feature type="domain" description="Tyr recombinase" evidence="5">
    <location>
        <begin position="160"/>
        <end position="353"/>
    </location>
</feature>
<comment type="similarity">
    <text evidence="1">Belongs to the 'phage' integrase family.</text>
</comment>
<dbReference type="Proteomes" id="UP000611554">
    <property type="component" value="Unassembled WGS sequence"/>
</dbReference>
<organism evidence="7 8">
    <name type="scientific">Streptosporangium pseudovulgare</name>
    <dbReference type="NCBI Taxonomy" id="35765"/>
    <lineage>
        <taxon>Bacteria</taxon>
        <taxon>Bacillati</taxon>
        <taxon>Actinomycetota</taxon>
        <taxon>Actinomycetes</taxon>
        <taxon>Streptosporangiales</taxon>
        <taxon>Streptosporangiaceae</taxon>
        <taxon>Streptosporangium</taxon>
    </lineage>
</organism>
<proteinExistence type="inferred from homology"/>
<evidence type="ECO:0000256" key="1">
    <source>
        <dbReference type="ARBA" id="ARBA00008857"/>
    </source>
</evidence>
<dbReference type="PANTHER" id="PTHR30349">
    <property type="entry name" value="PHAGE INTEGRASE-RELATED"/>
    <property type="match status" value="1"/>
</dbReference>
<protein>
    <recommendedName>
        <fullName evidence="9">Site-specific integrase</fullName>
    </recommendedName>
</protein>
<dbReference type="InterPro" id="IPR053876">
    <property type="entry name" value="Phage_int_M"/>
</dbReference>
<dbReference type="RefSeq" id="WP_189249694.1">
    <property type="nucleotide sequence ID" value="NZ_BMQJ01000017.1"/>
</dbReference>
<evidence type="ECO:0000256" key="2">
    <source>
        <dbReference type="ARBA" id="ARBA00023125"/>
    </source>
</evidence>
<gene>
    <name evidence="7" type="ORF">GCM10010140_58700</name>
</gene>
<dbReference type="InterPro" id="IPR002104">
    <property type="entry name" value="Integrase_catalytic"/>
</dbReference>
<comment type="caution">
    <text evidence="7">The sequence shown here is derived from an EMBL/GenBank/DDBJ whole genome shotgun (WGS) entry which is preliminary data.</text>
</comment>
<evidence type="ECO:0000256" key="3">
    <source>
        <dbReference type="ARBA" id="ARBA00023172"/>
    </source>
</evidence>
<name>A0ABQ2RC15_9ACTN</name>
<evidence type="ECO:0000259" key="5">
    <source>
        <dbReference type="PROSITE" id="PS51898"/>
    </source>
</evidence>
<dbReference type="InterPro" id="IPR011010">
    <property type="entry name" value="DNA_brk_join_enz"/>
</dbReference>
<evidence type="ECO:0000313" key="7">
    <source>
        <dbReference type="EMBL" id="GGQ20697.1"/>
    </source>
</evidence>
<dbReference type="Gene3D" id="1.10.150.130">
    <property type="match status" value="1"/>
</dbReference>
<sequence length="369" mass="40562">MASIKRRPDGKWRARYRDADGKEHARHFEKKIDGQRWLDEVTASVLTGQYVDPRAGRETFEAYAEQWRAAKPHRPATAKAVEQHLRCYAYPAFGKRSLSSIRTSDVQSWVTGLTKTHKLAASTTRTVFNTVSAVFRAAAKDRKIARTPCEDIDLPAVPRKKVVPLTVKQVQALAAAMSERYRALVILGATTGLRPGELFGVQVRHVNFLKRVLQVEQQVQQTAGHGVRVCELKTESSYRAVPLPQVAADALAAHLKAFPAAADGFVFTAPEGGPVVYTSFMDGFWRKAVKAAGLPVGTGPHALRHAYASTLIAGGESVKVVSERLGHTNAAMTLNVYSHLFPDSEDRTRRAIDAAFQDHADSVRTEVAQ</sequence>
<dbReference type="Pfam" id="PF00589">
    <property type="entry name" value="Phage_integrase"/>
    <property type="match status" value="1"/>
</dbReference>
<evidence type="ECO:0000256" key="4">
    <source>
        <dbReference type="PROSITE-ProRule" id="PRU01248"/>
    </source>
</evidence>
<keyword evidence="2 4" id="KW-0238">DNA-binding</keyword>
<evidence type="ECO:0000259" key="6">
    <source>
        <dbReference type="PROSITE" id="PS51900"/>
    </source>
</evidence>
<dbReference type="InterPro" id="IPR010998">
    <property type="entry name" value="Integrase_recombinase_N"/>
</dbReference>
<dbReference type="PROSITE" id="PS51900">
    <property type="entry name" value="CB"/>
    <property type="match status" value="1"/>
</dbReference>
<dbReference type="InterPro" id="IPR050090">
    <property type="entry name" value="Tyrosine_recombinase_XerCD"/>
</dbReference>
<dbReference type="Gene3D" id="1.10.443.10">
    <property type="entry name" value="Intergrase catalytic core"/>
    <property type="match status" value="1"/>
</dbReference>
<keyword evidence="3" id="KW-0233">DNA recombination</keyword>
<dbReference type="PROSITE" id="PS51898">
    <property type="entry name" value="TYR_RECOMBINASE"/>
    <property type="match status" value="1"/>
</dbReference>
<reference evidence="8" key="1">
    <citation type="journal article" date="2019" name="Int. J. Syst. Evol. Microbiol.">
        <title>The Global Catalogue of Microorganisms (GCM) 10K type strain sequencing project: providing services to taxonomists for standard genome sequencing and annotation.</title>
        <authorList>
            <consortium name="The Broad Institute Genomics Platform"/>
            <consortium name="The Broad Institute Genome Sequencing Center for Infectious Disease"/>
            <person name="Wu L."/>
            <person name="Ma J."/>
        </authorList>
    </citation>
    <scope>NUCLEOTIDE SEQUENCE [LARGE SCALE GENOMIC DNA]</scope>
    <source>
        <strain evidence="8">JCM 3115</strain>
    </source>
</reference>
<evidence type="ECO:0008006" key="9">
    <source>
        <dbReference type="Google" id="ProtNLM"/>
    </source>
</evidence>
<dbReference type="CDD" id="cd01189">
    <property type="entry name" value="INT_ICEBs1_C_like"/>
    <property type="match status" value="1"/>
</dbReference>
<dbReference type="Pfam" id="PF26003">
    <property type="entry name" value="Integrase_N_phage"/>
    <property type="match status" value="1"/>
</dbReference>
<dbReference type="InterPro" id="IPR058717">
    <property type="entry name" value="Phage_L5_Integrase_N"/>
</dbReference>
<dbReference type="EMBL" id="BMQJ01000017">
    <property type="protein sequence ID" value="GGQ20697.1"/>
    <property type="molecule type" value="Genomic_DNA"/>
</dbReference>
<dbReference type="SUPFAM" id="SSF56349">
    <property type="entry name" value="DNA breaking-rejoining enzymes"/>
    <property type="match status" value="1"/>
</dbReference>
<dbReference type="Pfam" id="PF22022">
    <property type="entry name" value="Phage_int_M"/>
    <property type="match status" value="1"/>
</dbReference>
<accession>A0ABQ2RC15</accession>